<dbReference type="EMBL" id="LS483250">
    <property type="protein sequence ID" value="SQD76651.1"/>
    <property type="molecule type" value="Genomic_DNA"/>
</dbReference>
<dbReference type="Proteomes" id="UP000250163">
    <property type="component" value="Chromosome MORIYA"/>
</dbReference>
<dbReference type="RefSeq" id="WP_232011447.1">
    <property type="nucleotide sequence ID" value="NZ_LS483250.1"/>
</dbReference>
<dbReference type="KEGG" id="mya:MORIYA_0173"/>
<keyword evidence="2" id="KW-1185">Reference proteome</keyword>
<evidence type="ECO:0008006" key="3">
    <source>
        <dbReference type="Google" id="ProtNLM"/>
    </source>
</evidence>
<evidence type="ECO:0000313" key="2">
    <source>
        <dbReference type="Proteomes" id="UP000250163"/>
    </source>
</evidence>
<dbReference type="InterPro" id="IPR021675">
    <property type="entry name" value="DUF3261"/>
</dbReference>
<sequence>MTWQTVLKLRCGILELKSMTQRLRFVLLLVLSLLTGCISMPQSHLVTMAPGVTLQLTAPPTALQMQAKTQLIEAEFNGEIHSLLAQVEFTDTQIKLVAMTPSGIPLFDVLWSVTDEAVINQYVPVPGLDISYVIADLQWVNWPFAQLQSATNGSFKEEFGKSTGQTATDWTRTLTQNGQVILTVEKFDNRYILKHLLRDYQITITELTKVSL</sequence>
<dbReference type="Pfam" id="PF11659">
    <property type="entry name" value="DUF3261"/>
    <property type="match status" value="1"/>
</dbReference>
<proteinExistence type="predicted"/>
<protein>
    <recommendedName>
        <fullName evidence="3">DUF3261 domain-containing protein</fullName>
    </recommendedName>
</protein>
<dbReference type="AlphaFoldDB" id="A0A330LKX1"/>
<organism evidence="1 2">
    <name type="scientific">Moritella yayanosii</name>
    <dbReference type="NCBI Taxonomy" id="69539"/>
    <lineage>
        <taxon>Bacteria</taxon>
        <taxon>Pseudomonadati</taxon>
        <taxon>Pseudomonadota</taxon>
        <taxon>Gammaproteobacteria</taxon>
        <taxon>Alteromonadales</taxon>
        <taxon>Moritellaceae</taxon>
        <taxon>Moritella</taxon>
    </lineage>
</organism>
<accession>A0A330LKX1</accession>
<gene>
    <name evidence="1" type="ORF">MORIYA_0173</name>
</gene>
<reference evidence="2" key="1">
    <citation type="submission" date="2018-05" db="EMBL/GenBank/DDBJ databases">
        <authorList>
            <person name="Cea G.-C."/>
            <person name="William W."/>
        </authorList>
    </citation>
    <scope>NUCLEOTIDE SEQUENCE [LARGE SCALE GENOMIC DNA]</scope>
    <source>
        <strain evidence="2">DB21MT 5</strain>
    </source>
</reference>
<name>A0A330LKX1_9GAMM</name>
<evidence type="ECO:0000313" key="1">
    <source>
        <dbReference type="EMBL" id="SQD76651.1"/>
    </source>
</evidence>